<dbReference type="KEGG" id="aprc:113851286"/>
<dbReference type="PANTHER" id="PTHR46146">
    <property type="entry name" value="SERINE/THREONINE-PROTEIN KINASE-LIKE PROTEIN CCR4"/>
    <property type="match status" value="1"/>
</dbReference>
<accession>A0A8B8K197</accession>
<reference evidence="3" key="2">
    <citation type="submission" date="2025-08" db="UniProtKB">
        <authorList>
            <consortium name="RefSeq"/>
        </authorList>
    </citation>
    <scope>IDENTIFICATION</scope>
    <source>
        <tissue evidence="3">Young leaves</tissue>
    </source>
</reference>
<dbReference type="InterPro" id="IPR000719">
    <property type="entry name" value="Prot_kinase_dom"/>
</dbReference>
<protein>
    <submittedName>
        <fullName evidence="3">Serine/threonine-protein kinase-like protein CCR3</fullName>
    </submittedName>
</protein>
<evidence type="ECO:0000313" key="3">
    <source>
        <dbReference type="RefSeq" id="XP_027337552.1"/>
    </source>
</evidence>
<feature type="domain" description="Protein kinase" evidence="1">
    <location>
        <begin position="128"/>
        <end position="400"/>
    </location>
</feature>
<dbReference type="GO" id="GO:0005524">
    <property type="term" value="F:ATP binding"/>
    <property type="evidence" value="ECO:0007669"/>
    <property type="project" value="InterPro"/>
</dbReference>
<evidence type="ECO:0000259" key="1">
    <source>
        <dbReference type="PROSITE" id="PS50011"/>
    </source>
</evidence>
<keyword evidence="2" id="KW-1185">Reference proteome</keyword>
<evidence type="ECO:0000313" key="2">
    <source>
        <dbReference type="Proteomes" id="UP000694853"/>
    </source>
</evidence>
<reference evidence="2" key="1">
    <citation type="journal article" date="2019" name="Toxins">
        <title>Detection of Abrin-Like and Prepropulchellin-Like Toxin Genes and Transcripts Using Whole Genome Sequencing and Full-Length Transcript Sequencing of Abrus precatorius.</title>
        <authorList>
            <person name="Hovde B.T."/>
            <person name="Daligault H.E."/>
            <person name="Hanschen E.R."/>
            <person name="Kunde Y.A."/>
            <person name="Johnson M.B."/>
            <person name="Starkenburg S.R."/>
            <person name="Johnson S.L."/>
        </authorList>
    </citation>
    <scope>NUCLEOTIDE SEQUENCE [LARGE SCALE GENOMIC DNA]</scope>
</reference>
<dbReference type="InterPro" id="IPR011009">
    <property type="entry name" value="Kinase-like_dom_sf"/>
</dbReference>
<dbReference type="InterPro" id="IPR001245">
    <property type="entry name" value="Ser-Thr/Tyr_kinase_cat_dom"/>
</dbReference>
<dbReference type="Proteomes" id="UP000694853">
    <property type="component" value="Unplaced"/>
</dbReference>
<dbReference type="OrthoDB" id="61110at2759"/>
<dbReference type="PROSITE" id="PS50011">
    <property type="entry name" value="PROTEIN_KINASE_DOM"/>
    <property type="match status" value="1"/>
</dbReference>
<name>A0A8B8K197_ABRPR</name>
<dbReference type="Gene3D" id="1.10.510.10">
    <property type="entry name" value="Transferase(Phosphotransferase) domain 1"/>
    <property type="match status" value="1"/>
</dbReference>
<dbReference type="PANTHER" id="PTHR46146:SF14">
    <property type="entry name" value="SERINE_THREONINE-KINASE CCR4-LIKE PROTEIN"/>
    <property type="match status" value="1"/>
</dbReference>
<proteinExistence type="predicted"/>
<dbReference type="AlphaFoldDB" id="A0A8B8K197"/>
<organism evidence="2 3">
    <name type="scientific">Abrus precatorius</name>
    <name type="common">Indian licorice</name>
    <name type="synonym">Glycine abrus</name>
    <dbReference type="NCBI Taxonomy" id="3816"/>
    <lineage>
        <taxon>Eukaryota</taxon>
        <taxon>Viridiplantae</taxon>
        <taxon>Streptophyta</taxon>
        <taxon>Embryophyta</taxon>
        <taxon>Tracheophyta</taxon>
        <taxon>Spermatophyta</taxon>
        <taxon>Magnoliopsida</taxon>
        <taxon>eudicotyledons</taxon>
        <taxon>Gunneridae</taxon>
        <taxon>Pentapetalae</taxon>
        <taxon>rosids</taxon>
        <taxon>fabids</taxon>
        <taxon>Fabales</taxon>
        <taxon>Fabaceae</taxon>
        <taxon>Papilionoideae</taxon>
        <taxon>50 kb inversion clade</taxon>
        <taxon>NPAAA clade</taxon>
        <taxon>indigoferoid/millettioid clade</taxon>
        <taxon>Abreae</taxon>
        <taxon>Abrus</taxon>
    </lineage>
</organism>
<dbReference type="SUPFAM" id="SSF56112">
    <property type="entry name" value="Protein kinase-like (PK-like)"/>
    <property type="match status" value="1"/>
</dbReference>
<gene>
    <name evidence="3" type="primary">LOC113851286</name>
</gene>
<dbReference type="Gene3D" id="3.30.200.20">
    <property type="entry name" value="Phosphorylase Kinase, domain 1"/>
    <property type="match status" value="1"/>
</dbReference>
<dbReference type="RefSeq" id="XP_027337552.1">
    <property type="nucleotide sequence ID" value="XM_027481751.1"/>
</dbReference>
<dbReference type="Pfam" id="PF07714">
    <property type="entry name" value="PK_Tyr_Ser-Thr"/>
    <property type="match status" value="1"/>
</dbReference>
<sequence length="444" mass="49634">MTNDASVHDFVWENDNDFESITSSMMSSEISIRHVPSYSWQLDNAIRSIPVDSHTHVHGFASIVDNHIRSTEGLGTSTVHGFAWRVDNDIKSNTIARVSPKVKASVRKRHARDVDTFKLFTLAELEDATNNFSLENKVDGDVYRGKLVDGREVAIKMKSFHQKEDALVSELTSLSRVHHKHLVKLVGFYKEKDKGLLVYDYMKNGSLQDHLHDKNNVEKSSSVLNSSWRIRIKVALDAARGMVHLHGSAYPSNIHGYIKSSNILFDGTGTARVSDYGLTMKSGYTDHEYIDQNELKKPRDDEYGFGVVLLQLLTGKRAMFKHGEDGGTPLSVVDFAVPAILNGDLLKILDPRVGPPNANEKEAVVLVANTAISCVDLEGKYQQDNRKMVHIMTNLERAFLICDSSDDIISIGTTHDAADHSNWEEEFPDLDEPVAATNNFLLEN</sequence>
<dbReference type="GO" id="GO:0004672">
    <property type="term" value="F:protein kinase activity"/>
    <property type="evidence" value="ECO:0007669"/>
    <property type="project" value="InterPro"/>
</dbReference>
<dbReference type="GeneID" id="113851286"/>